<keyword evidence="1" id="KW-0732">Signal</keyword>
<dbReference type="InterPro" id="IPR050708">
    <property type="entry name" value="T6SS_VgrG/RHS"/>
</dbReference>
<reference evidence="3" key="2">
    <citation type="journal article" date="2022" name="Sci. Total Environ.">
        <title>Prevalence, transmission, and molecular epidemiology of tet(X)-positive bacteria among humans, animals, and environmental niches in China: An epidemiological, and genomic-based study.</title>
        <authorList>
            <person name="Dong N."/>
            <person name="Zeng Y."/>
            <person name="Cai C."/>
            <person name="Sun C."/>
            <person name="Lu J."/>
            <person name="Liu C."/>
            <person name="Zhou H."/>
            <person name="Sun Q."/>
            <person name="Shu L."/>
            <person name="Wang H."/>
            <person name="Wang Y."/>
            <person name="Wang S."/>
            <person name="Wu C."/>
            <person name="Chan E.W."/>
            <person name="Chen G."/>
            <person name="Shen Z."/>
            <person name="Chen S."/>
            <person name="Zhang R."/>
        </authorList>
    </citation>
    <scope>NUCLEOTIDE SEQUENCE</scope>
    <source>
        <strain evidence="3">R655-4</strain>
    </source>
</reference>
<organism evidence="3 4">
    <name type="scientific">Empedobacter brevis</name>
    <dbReference type="NCBI Taxonomy" id="247"/>
    <lineage>
        <taxon>Bacteria</taxon>
        <taxon>Pseudomonadati</taxon>
        <taxon>Bacteroidota</taxon>
        <taxon>Flavobacteriia</taxon>
        <taxon>Flavobacteriales</taxon>
        <taxon>Weeksellaceae</taxon>
        <taxon>Empedobacter</taxon>
    </lineage>
</organism>
<gene>
    <name evidence="3" type="ORF">HX001_07090</name>
</gene>
<dbReference type="Pfam" id="PF20041">
    <property type="entry name" value="DUF6443"/>
    <property type="match status" value="1"/>
</dbReference>
<feature type="domain" description="DUF6443" evidence="2">
    <location>
        <begin position="34"/>
        <end position="158"/>
    </location>
</feature>
<dbReference type="NCBIfam" id="TIGR03696">
    <property type="entry name" value="Rhs_assc_core"/>
    <property type="match status" value="1"/>
</dbReference>
<dbReference type="PANTHER" id="PTHR32305">
    <property type="match status" value="1"/>
</dbReference>
<comment type="caution">
    <text evidence="3">The sequence shown here is derived from an EMBL/GenBank/DDBJ whole genome shotgun (WGS) entry which is preliminary data.</text>
</comment>
<dbReference type="EMBL" id="JACAGJ010000003">
    <property type="protein sequence ID" value="MDM1072261.1"/>
    <property type="molecule type" value="Genomic_DNA"/>
</dbReference>
<evidence type="ECO:0000256" key="1">
    <source>
        <dbReference type="SAM" id="SignalP"/>
    </source>
</evidence>
<evidence type="ECO:0000313" key="3">
    <source>
        <dbReference type="EMBL" id="MDM1072261.1"/>
    </source>
</evidence>
<dbReference type="InterPro" id="IPR045619">
    <property type="entry name" value="DUF6443"/>
</dbReference>
<sequence length="1220" mass="140499">MKHLFLFLIVLGCANSVILSAQTDTNYTRVRQCKSAVTSIENCPPNDLIETITYIDEAGRKDQIQTSNATTDNKTIVKFFEYDQYGRLTKDFLPLPTSSTDNNYKSQLSIGKGNIMFYDDSYPYSEYKYESSPIKNIEKISAPGTDWKMNSGHEVKFENSFNINTDQSIIKFSVYGSDLQYNGFYAKGTLVKKVVKNEDWKLADGNVRTIQSFFTDEGVKILDRKFLTNTETIDTYYIYDYLGNLRFVLSPELSKLFKNGLPANYKSLLNNLGYQYTYDSKYRLIERKDPSKSKSYYVYDKLNRVVATQDSVMSAKNVWLFTKYDKFGTAVYTGNYQSSISRQNLQNTYDSQTNLFEERTTSSFSNNGMQNIYYTNRVFPTTNLTITAISYYSNYTVPQNKLPSTVEGKTIAYGNSQELKGLQTEIYTNILGTTNWESVVYLYEKDYLIPVAVYQTNSETGFTKIENKLNNYLQVTQTKTFHKKNSSAQEIITQENFAYDRMGRLTQNAHKVDNNSQETIGTYTYDKIGRLLKKDVGQNLQSVDYKYNIRNWLTDINNIDDNSTDDIFAFRIGYNKIQNPSFSAKFDGNIYETRWRTTNYDTIRTYNYLYDNINRLTQAVSTKGNLLSPLYVGNYNEEVSYDLNGNIKSLKRKGDLDESITPYTIDHLTYIYKQNSNLLLNVNDSGDKIKGFLDGNINTNTGQDDYEYDKNGNLVIDRNKKIQIEYNDLNLPSKITHTSGTVEYTYNSLGTKIRKTVKAAGKTIITDYVNGYQYVDNKLQFFNTSEGYVSVNVMNGIQTYNYIYQYKDHVGNVRVSYTKGENNNIRIIDDNHYYPYGLLHTGYSKKMVDTSGKVNIGDYKGYNNNHYGFNGTELQKDFNINLNAMDFRMYDPAIGRWQAQDPIVHHSMSPYNSFDNNPVFWSDPSGADSEDWYDTYWGDDGYAADGGGCDCNNWNWLNDISKFLKNVFEDSLDILNGLGSVLGNLPTNDNPEWSYEDFRNDEGLNIDDRNNESGNPPDRHYDRYGNFMYDDGLPTDRIIYHPTSYVDNKLSWNTPGYDLANLNVNVYGLPVLNNILKDLAKFTTVYDKNGKAYNVDPSKLRNGSFSINMFIGFGVAHSFNNIIVDYGYKDKKNKPALGPYAYIDSNLQIGNLYESKYNMILLQLGSPRVTDGWNKLKQTITHEWLHKMGFMHKTPKEMEIFRGILDSSPYWSFDGELFKH</sequence>
<dbReference type="RefSeq" id="WP_286492546.1">
    <property type="nucleotide sequence ID" value="NZ_JACAGJ010000003.1"/>
</dbReference>
<evidence type="ECO:0000313" key="4">
    <source>
        <dbReference type="Proteomes" id="UP001170959"/>
    </source>
</evidence>
<evidence type="ECO:0000259" key="2">
    <source>
        <dbReference type="Pfam" id="PF20041"/>
    </source>
</evidence>
<name>A0AAJ1V773_9FLAO</name>
<dbReference type="Gene3D" id="2.180.10.10">
    <property type="entry name" value="RHS repeat-associated core"/>
    <property type="match status" value="1"/>
</dbReference>
<reference evidence="3" key="1">
    <citation type="submission" date="2020-06" db="EMBL/GenBank/DDBJ databases">
        <authorList>
            <person name="Dong N."/>
        </authorList>
    </citation>
    <scope>NUCLEOTIDE SEQUENCE</scope>
    <source>
        <strain evidence="3">R655-4</strain>
    </source>
</reference>
<proteinExistence type="predicted"/>
<dbReference type="InterPro" id="IPR022385">
    <property type="entry name" value="Rhs_assc_core"/>
</dbReference>
<dbReference type="PANTHER" id="PTHR32305:SF15">
    <property type="entry name" value="PROTEIN RHSA-RELATED"/>
    <property type="match status" value="1"/>
</dbReference>
<feature type="chain" id="PRO_5042484343" description="DUF6443 domain-containing protein" evidence="1">
    <location>
        <begin position="22"/>
        <end position="1220"/>
    </location>
</feature>
<dbReference type="Proteomes" id="UP001170959">
    <property type="component" value="Unassembled WGS sequence"/>
</dbReference>
<dbReference type="AlphaFoldDB" id="A0AAJ1V773"/>
<protein>
    <recommendedName>
        <fullName evidence="2">DUF6443 domain-containing protein</fullName>
    </recommendedName>
</protein>
<accession>A0AAJ1V773</accession>
<feature type="signal peptide" evidence="1">
    <location>
        <begin position="1"/>
        <end position="21"/>
    </location>
</feature>